<evidence type="ECO:0000313" key="2">
    <source>
        <dbReference type="Proteomes" id="UP001501759"/>
    </source>
</evidence>
<organism evidence="1 2">
    <name type="scientific">Streptomyces siamensis</name>
    <dbReference type="NCBI Taxonomy" id="1274986"/>
    <lineage>
        <taxon>Bacteria</taxon>
        <taxon>Bacillati</taxon>
        <taxon>Actinomycetota</taxon>
        <taxon>Actinomycetes</taxon>
        <taxon>Kitasatosporales</taxon>
        <taxon>Streptomycetaceae</taxon>
        <taxon>Streptomyces</taxon>
    </lineage>
</organism>
<proteinExistence type="predicted"/>
<reference evidence="2" key="1">
    <citation type="journal article" date="2019" name="Int. J. Syst. Evol. Microbiol.">
        <title>The Global Catalogue of Microorganisms (GCM) 10K type strain sequencing project: providing services to taxonomists for standard genome sequencing and annotation.</title>
        <authorList>
            <consortium name="The Broad Institute Genomics Platform"/>
            <consortium name="The Broad Institute Genome Sequencing Center for Infectious Disease"/>
            <person name="Wu L."/>
            <person name="Ma J."/>
        </authorList>
    </citation>
    <scope>NUCLEOTIDE SEQUENCE [LARGE SCALE GENOMIC DNA]</scope>
    <source>
        <strain evidence="2">JCM 18409</strain>
    </source>
</reference>
<gene>
    <name evidence="1" type="ORF">GCM10023335_21310</name>
</gene>
<accession>A0ABP9IP46</accession>
<dbReference type="RefSeq" id="WP_345645155.1">
    <property type="nucleotide sequence ID" value="NZ_BAABKB010000004.1"/>
</dbReference>
<protein>
    <submittedName>
        <fullName evidence="1">Uncharacterized protein</fullName>
    </submittedName>
</protein>
<dbReference type="Proteomes" id="UP001501759">
    <property type="component" value="Unassembled WGS sequence"/>
</dbReference>
<keyword evidence="2" id="KW-1185">Reference proteome</keyword>
<evidence type="ECO:0000313" key="1">
    <source>
        <dbReference type="EMBL" id="GAA5004836.1"/>
    </source>
</evidence>
<name>A0ABP9IP46_9ACTN</name>
<comment type="caution">
    <text evidence="1">The sequence shown here is derived from an EMBL/GenBank/DDBJ whole genome shotgun (WGS) entry which is preliminary data.</text>
</comment>
<sequence length="219" mass="24147">MRDKPLSKIGKELTRLRHEVSHTTTRRSAPEGFGLDRALVSGLVADSLSPQDEATLAEQVAQLLPFHWAQSNTLATTMTEITDHLGGHRELMAWLDRFPGLPRLTARLYVLMGLLDQYSEEHAVVQAFRELRERTPYPPGLQGYLVPQTDDSTLAGLAFRIEELLGDGEVSKAVDLALATATCVEQTAPRAEELDATVGDMGAVMEHMVKDLREADSEV</sequence>
<dbReference type="EMBL" id="BAABKB010000004">
    <property type="protein sequence ID" value="GAA5004836.1"/>
    <property type="molecule type" value="Genomic_DNA"/>
</dbReference>